<feature type="region of interest" description="Disordered" evidence="3">
    <location>
        <begin position="45"/>
        <end position="64"/>
    </location>
</feature>
<dbReference type="GO" id="GO:0005929">
    <property type="term" value="C:cilium"/>
    <property type="evidence" value="ECO:0007669"/>
    <property type="project" value="TreeGrafter"/>
</dbReference>
<keyword evidence="2" id="KW-0970">Cilium biogenesis/degradation</keyword>
<dbReference type="STRING" id="37653.A0A0L8G4S8"/>
<dbReference type="KEGG" id="obi:106879400"/>
<evidence type="ECO:0000313" key="4">
    <source>
        <dbReference type="EMBL" id="KOF71590.1"/>
    </source>
</evidence>
<dbReference type="EMBL" id="KQ424096">
    <property type="protein sequence ID" value="KOF71590.1"/>
    <property type="molecule type" value="Genomic_DNA"/>
</dbReference>
<evidence type="ECO:0000256" key="1">
    <source>
        <dbReference type="ARBA" id="ARBA00007563"/>
    </source>
</evidence>
<dbReference type="PANTHER" id="PTHR33724">
    <property type="entry name" value="INTRAFLAGELLAR TRANSPORT PROTEIN 43 HOMOLOG"/>
    <property type="match status" value="1"/>
</dbReference>
<dbReference type="OMA" id="VKTDSWM"/>
<proteinExistence type="inferred from homology"/>
<evidence type="ECO:0000256" key="3">
    <source>
        <dbReference type="SAM" id="MobiDB-lite"/>
    </source>
</evidence>
<feature type="region of interest" description="Disordered" evidence="3">
    <location>
        <begin position="1"/>
        <end position="36"/>
    </location>
</feature>
<dbReference type="Pfam" id="PF15305">
    <property type="entry name" value="IFT43"/>
    <property type="match status" value="1"/>
</dbReference>
<gene>
    <name evidence="4" type="ORF">OCBIM_22000868mg</name>
</gene>
<organism evidence="4">
    <name type="scientific">Octopus bimaculoides</name>
    <name type="common">California two-spotted octopus</name>
    <dbReference type="NCBI Taxonomy" id="37653"/>
    <lineage>
        <taxon>Eukaryota</taxon>
        <taxon>Metazoa</taxon>
        <taxon>Spiralia</taxon>
        <taxon>Lophotrochozoa</taxon>
        <taxon>Mollusca</taxon>
        <taxon>Cephalopoda</taxon>
        <taxon>Coleoidea</taxon>
        <taxon>Octopodiformes</taxon>
        <taxon>Octopoda</taxon>
        <taxon>Incirrata</taxon>
        <taxon>Octopodidae</taxon>
        <taxon>Octopus</taxon>
    </lineage>
</organism>
<evidence type="ECO:0008006" key="5">
    <source>
        <dbReference type="Google" id="ProtNLM"/>
    </source>
</evidence>
<dbReference type="GO" id="GO:0030991">
    <property type="term" value="C:intraciliary transport particle A"/>
    <property type="evidence" value="ECO:0007669"/>
    <property type="project" value="InterPro"/>
</dbReference>
<dbReference type="AlphaFoldDB" id="A0A0L8G4S8"/>
<protein>
    <recommendedName>
        <fullName evidence="5">Intraflagellar transport protein 43 homolog</fullName>
    </recommendedName>
</protein>
<reference evidence="4" key="1">
    <citation type="submission" date="2015-07" db="EMBL/GenBank/DDBJ databases">
        <title>MeaNS - Measles Nucleotide Surveillance Program.</title>
        <authorList>
            <person name="Tran T."/>
            <person name="Druce J."/>
        </authorList>
    </citation>
    <scope>NUCLEOTIDE SEQUENCE</scope>
    <source>
        <strain evidence="4">UCB-OBI-ISO-001</strain>
        <tissue evidence="4">Gonad</tissue>
    </source>
</reference>
<comment type="similarity">
    <text evidence="1">Belongs to the IFT43 family.</text>
</comment>
<name>A0A0L8G4S8_OCTBM</name>
<feature type="compositionally biased region" description="Basic residues" evidence="3">
    <location>
        <begin position="12"/>
        <end position="21"/>
    </location>
</feature>
<evidence type="ECO:0000256" key="2">
    <source>
        <dbReference type="ARBA" id="ARBA00022794"/>
    </source>
</evidence>
<sequence>MEDLEIGEAKSRIAKQGRRAAKSSQPNESQEEPVVEVKARVSGWVEESNKNRKSKNSSNILEDESVLSTCERLRPKNILEEDESDSDVAAIPELEDQPDEDLIPQVADAPMVQISKVLTYRELDNDLKQAAFPSLDGEVDLKMLTRCLLPESDLIEEDKPWNWEQLFTEVSSEIANIKDKNSPSPITELL</sequence>
<dbReference type="OrthoDB" id="206950at2759"/>
<accession>A0A0L8G4S8</accession>
<dbReference type="InterPro" id="IPR029302">
    <property type="entry name" value="IFT43"/>
</dbReference>
<dbReference type="PANTHER" id="PTHR33724:SF1">
    <property type="entry name" value="INTRAFLAGELLAR TRANSPORT PROTEIN 43 HOMOLOG"/>
    <property type="match status" value="1"/>
</dbReference>
<dbReference type="GO" id="GO:0035721">
    <property type="term" value="P:intraciliary retrograde transport"/>
    <property type="evidence" value="ECO:0007669"/>
    <property type="project" value="TreeGrafter"/>
</dbReference>